<feature type="transmembrane region" description="Helical" evidence="7">
    <location>
        <begin position="240"/>
        <end position="268"/>
    </location>
</feature>
<reference evidence="8" key="2">
    <citation type="journal article" date="2012" name="PLoS ONE">
        <title>A Deeply Branching Thermophilic Bacterium with an Ancient Acetyl-CoA Pathway Dominates a Subsurface Ecosystem.</title>
        <authorList>
            <person name="Takami H."/>
            <person name="Noguchi H."/>
            <person name="Takaki Y."/>
            <person name="Uchiyama I."/>
            <person name="Toyoda A."/>
            <person name="Nishi S."/>
            <person name="Chee G.-J."/>
            <person name="Arai W."/>
            <person name="Nunoura T."/>
            <person name="Itoh T."/>
            <person name="Hattori M."/>
            <person name="Takai K."/>
        </authorList>
    </citation>
    <scope>NUCLEOTIDE SEQUENCE</scope>
</reference>
<name>H5SLK7_9CREN</name>
<dbReference type="AlphaFoldDB" id="H5SLK7"/>
<gene>
    <name evidence="8" type="ORF">HGMM_F46F11C32</name>
</gene>
<proteinExistence type="predicted"/>
<evidence type="ECO:0000256" key="6">
    <source>
        <dbReference type="SAM" id="MobiDB-lite"/>
    </source>
</evidence>
<keyword evidence="4 7" id="KW-1133">Transmembrane helix</keyword>
<dbReference type="GO" id="GO:0005886">
    <property type="term" value="C:plasma membrane"/>
    <property type="evidence" value="ECO:0007669"/>
    <property type="project" value="UniProtKB-SubCell"/>
</dbReference>
<accession>H5SLK7</accession>
<sequence>MGAIALAAVLGVLPFFADDSLVHVLGMTFLFVLLAVSWDLIVGYTGVVNLGLTTFVGLGGYASALLIERQRLAGSELSFLTEFPPLPIHATIPVAGLVAAFLGLLVGLLTLRLKGWYFALVTAILPLVFMQTTYVWKEVFGGEEGFVVKVGLGATAIERYYAALAVLLLTLAGVLVLTRSRIGLRWKALREDEVAAEALGVSTMRYKLLAFVVSSFIAGVVGAMIVHYRMIANNDLYDISLLLLVILAVVVGGQGTIWGPVVGGFLVYTVKNWWLKPLVFGYLWPMGIPLNDDILLYSILIVFAVARPHGLWEIIVKGSGAAFLTRTLPRISPHPRGTTLPKATRATTRESKGPREADPT</sequence>
<feature type="transmembrane region" description="Helical" evidence="7">
    <location>
        <begin position="116"/>
        <end position="136"/>
    </location>
</feature>
<feature type="transmembrane region" description="Helical" evidence="7">
    <location>
        <begin position="160"/>
        <end position="178"/>
    </location>
</feature>
<dbReference type="PANTHER" id="PTHR30482:SF20">
    <property type="entry name" value="HIGH-AFFINITY BRANCHED-CHAIN AMINO ACID TRANSPORT SYSTEM PERMEASE PROTEIN LIVM"/>
    <property type="match status" value="1"/>
</dbReference>
<evidence type="ECO:0000256" key="7">
    <source>
        <dbReference type="SAM" id="Phobius"/>
    </source>
</evidence>
<reference evidence="8" key="1">
    <citation type="journal article" date="2005" name="Environ. Microbiol.">
        <title>Genetic and functional properties of uncultivated thermophilic crenarchaeotes from a subsurface gold mine as revealed by analysis of genome fragments.</title>
        <authorList>
            <person name="Nunoura T."/>
            <person name="Hirayama H."/>
            <person name="Takami H."/>
            <person name="Oida H."/>
            <person name="Nishi S."/>
            <person name="Shimamura S."/>
            <person name="Suzuki Y."/>
            <person name="Inagaki F."/>
            <person name="Takai K."/>
            <person name="Nealson K.H."/>
            <person name="Horikoshi K."/>
        </authorList>
    </citation>
    <scope>NUCLEOTIDE SEQUENCE</scope>
</reference>
<dbReference type="PANTHER" id="PTHR30482">
    <property type="entry name" value="HIGH-AFFINITY BRANCHED-CHAIN AMINO ACID TRANSPORT SYSTEM PERMEASE"/>
    <property type="match status" value="1"/>
</dbReference>
<feature type="compositionally biased region" description="Basic and acidic residues" evidence="6">
    <location>
        <begin position="347"/>
        <end position="360"/>
    </location>
</feature>
<dbReference type="Pfam" id="PF02653">
    <property type="entry name" value="BPD_transp_2"/>
    <property type="match status" value="1"/>
</dbReference>
<feature type="transmembrane region" description="Helical" evidence="7">
    <location>
        <begin position="208"/>
        <end position="228"/>
    </location>
</feature>
<dbReference type="InterPro" id="IPR043428">
    <property type="entry name" value="LivM-like"/>
</dbReference>
<feature type="transmembrane region" description="Helical" evidence="7">
    <location>
        <begin position="50"/>
        <end position="67"/>
    </location>
</feature>
<protein>
    <submittedName>
        <fullName evidence="8">Branched-chain amino acid transport system permease protein</fullName>
    </submittedName>
</protein>
<evidence type="ECO:0000256" key="3">
    <source>
        <dbReference type="ARBA" id="ARBA00022692"/>
    </source>
</evidence>
<evidence type="ECO:0000256" key="2">
    <source>
        <dbReference type="ARBA" id="ARBA00022475"/>
    </source>
</evidence>
<keyword evidence="3 7" id="KW-0812">Transmembrane</keyword>
<dbReference type="EMBL" id="AP011764">
    <property type="protein sequence ID" value="BAL57043.1"/>
    <property type="molecule type" value="Genomic_DNA"/>
</dbReference>
<dbReference type="GO" id="GO:0015658">
    <property type="term" value="F:branched-chain amino acid transmembrane transporter activity"/>
    <property type="evidence" value="ECO:0007669"/>
    <property type="project" value="InterPro"/>
</dbReference>
<feature type="region of interest" description="Disordered" evidence="6">
    <location>
        <begin position="332"/>
        <end position="360"/>
    </location>
</feature>
<dbReference type="InterPro" id="IPR001851">
    <property type="entry name" value="ABC_transp_permease"/>
</dbReference>
<dbReference type="CDD" id="cd06581">
    <property type="entry name" value="TM_PBP1_LivM_like"/>
    <property type="match status" value="1"/>
</dbReference>
<comment type="subcellular location">
    <subcellularLocation>
        <location evidence="1">Cell membrane</location>
        <topology evidence="1">Multi-pass membrane protein</topology>
    </subcellularLocation>
</comment>
<keyword evidence="5 7" id="KW-0472">Membrane</keyword>
<evidence type="ECO:0000256" key="4">
    <source>
        <dbReference type="ARBA" id="ARBA00022989"/>
    </source>
</evidence>
<feature type="transmembrane region" description="Helical" evidence="7">
    <location>
        <begin position="27"/>
        <end position="45"/>
    </location>
</feature>
<keyword evidence="2" id="KW-1003">Cell membrane</keyword>
<evidence type="ECO:0000256" key="1">
    <source>
        <dbReference type="ARBA" id="ARBA00004651"/>
    </source>
</evidence>
<evidence type="ECO:0000313" key="8">
    <source>
        <dbReference type="EMBL" id="BAL57043.1"/>
    </source>
</evidence>
<feature type="transmembrane region" description="Helical" evidence="7">
    <location>
        <begin position="87"/>
        <end position="109"/>
    </location>
</feature>
<evidence type="ECO:0000256" key="5">
    <source>
        <dbReference type="ARBA" id="ARBA00023136"/>
    </source>
</evidence>
<organism evidence="8">
    <name type="scientific">uncultured crenarchaeote</name>
    <dbReference type="NCBI Taxonomy" id="29281"/>
    <lineage>
        <taxon>Archaea</taxon>
        <taxon>Thermoproteota</taxon>
        <taxon>environmental samples</taxon>
    </lineage>
</organism>